<feature type="compositionally biased region" description="Low complexity" evidence="2">
    <location>
        <begin position="122"/>
        <end position="133"/>
    </location>
</feature>
<keyword evidence="1" id="KW-0863">Zinc-finger</keyword>
<dbReference type="GO" id="GO:0016567">
    <property type="term" value="P:protein ubiquitination"/>
    <property type="evidence" value="ECO:0007669"/>
    <property type="project" value="TreeGrafter"/>
</dbReference>
<dbReference type="AlphaFoldDB" id="A0A0C3S848"/>
<dbReference type="Proteomes" id="UP000053257">
    <property type="component" value="Unassembled WGS sequence"/>
</dbReference>
<sequence length="421" mass="46462">MRITIFDAIENQETRAVTRKCPVCDEEIPVRLLDRHAELEAERVDVIMRCIGSSEVLDSAEPDDGLTARTRKSAVKARKNMQPSSSSATLEVVDKSLKVIKRHRKQRHAKLREMTREDEDSGGLSSSRGGRSRWAGNVEGTLCPVCLKTVPGDPDVVEAHVDACLAHEARMRSEREQQERHLRHREQSWEEDVDVEEGVQLRATDGASLRGMGFAVRDEGQHDVDEDIDIDGEDEVMYGAAQFTEVDVLGTNDGTTAEDEDVEIDGDEDVATQSPGASGSAGPSSGNASLQQLVAEGKIVKKWTTDESELQEVKKTMDEVMGVGETEELNKAVDLARMSGNPAALIKALDHKVKLLETTRVASSTSLLCRICLDPYTEPTVSTGCWHTCCRECWLRCLGSTKLCPICKRITAPTDLRRVYL</sequence>
<dbReference type="OrthoDB" id="6270329at2759"/>
<protein>
    <recommendedName>
        <fullName evidence="3">RING-type domain-containing protein</fullName>
    </recommendedName>
</protein>
<dbReference type="InterPro" id="IPR013083">
    <property type="entry name" value="Znf_RING/FYVE/PHD"/>
</dbReference>
<keyword evidence="5" id="KW-1185">Reference proteome</keyword>
<dbReference type="Pfam" id="PF15926">
    <property type="entry name" value="RNF220"/>
    <property type="match status" value="1"/>
</dbReference>
<dbReference type="InterPro" id="IPR001841">
    <property type="entry name" value="Znf_RING"/>
</dbReference>
<dbReference type="PANTHER" id="PTHR13459">
    <property type="entry name" value="E3 UBIQUITIN-PROTEIN LIGASE RNF220 ISOFORM X1"/>
    <property type="match status" value="1"/>
</dbReference>
<evidence type="ECO:0000256" key="2">
    <source>
        <dbReference type="SAM" id="MobiDB-lite"/>
    </source>
</evidence>
<dbReference type="GO" id="GO:0008270">
    <property type="term" value="F:zinc ion binding"/>
    <property type="evidence" value="ECO:0007669"/>
    <property type="project" value="UniProtKB-KW"/>
</dbReference>
<dbReference type="SUPFAM" id="SSF57850">
    <property type="entry name" value="RING/U-box"/>
    <property type="match status" value="1"/>
</dbReference>
<organism evidence="4 5">
    <name type="scientific">Phlebiopsis gigantea (strain 11061_1 CR5-6)</name>
    <name type="common">White-rot fungus</name>
    <name type="synonym">Peniophora gigantea</name>
    <dbReference type="NCBI Taxonomy" id="745531"/>
    <lineage>
        <taxon>Eukaryota</taxon>
        <taxon>Fungi</taxon>
        <taxon>Dikarya</taxon>
        <taxon>Basidiomycota</taxon>
        <taxon>Agaricomycotina</taxon>
        <taxon>Agaricomycetes</taxon>
        <taxon>Polyporales</taxon>
        <taxon>Phanerochaetaceae</taxon>
        <taxon>Phlebiopsis</taxon>
    </lineage>
</organism>
<feature type="region of interest" description="Disordered" evidence="2">
    <location>
        <begin position="251"/>
        <end position="288"/>
    </location>
</feature>
<dbReference type="GO" id="GO:0061630">
    <property type="term" value="F:ubiquitin protein ligase activity"/>
    <property type="evidence" value="ECO:0007669"/>
    <property type="project" value="TreeGrafter"/>
</dbReference>
<keyword evidence="1" id="KW-0862">Zinc</keyword>
<dbReference type="Pfam" id="PF13923">
    <property type="entry name" value="zf-C3HC4_2"/>
    <property type="match status" value="1"/>
</dbReference>
<dbReference type="InterPro" id="IPR052443">
    <property type="entry name" value="E3_ubiq-ligase_RNF220-like"/>
</dbReference>
<name>A0A0C3S848_PHLG1</name>
<feature type="compositionally biased region" description="Low complexity" evidence="2">
    <location>
        <begin position="274"/>
        <end position="288"/>
    </location>
</feature>
<dbReference type="Gene3D" id="3.30.40.10">
    <property type="entry name" value="Zinc/RING finger domain, C3HC4 (zinc finger)"/>
    <property type="match status" value="1"/>
</dbReference>
<evidence type="ECO:0000259" key="3">
    <source>
        <dbReference type="PROSITE" id="PS50089"/>
    </source>
</evidence>
<accession>A0A0C3S848</accession>
<gene>
    <name evidence="4" type="ORF">PHLGIDRAFT_20816</name>
</gene>
<keyword evidence="1" id="KW-0479">Metal-binding</keyword>
<evidence type="ECO:0000256" key="1">
    <source>
        <dbReference type="PROSITE-ProRule" id="PRU00175"/>
    </source>
</evidence>
<dbReference type="InterPro" id="IPR031824">
    <property type="entry name" value="RNF220_mid"/>
</dbReference>
<reference evidence="4 5" key="1">
    <citation type="journal article" date="2014" name="PLoS Genet.">
        <title>Analysis of the Phlebiopsis gigantea genome, transcriptome and secretome provides insight into its pioneer colonization strategies of wood.</title>
        <authorList>
            <person name="Hori C."/>
            <person name="Ishida T."/>
            <person name="Igarashi K."/>
            <person name="Samejima M."/>
            <person name="Suzuki H."/>
            <person name="Master E."/>
            <person name="Ferreira P."/>
            <person name="Ruiz-Duenas F.J."/>
            <person name="Held B."/>
            <person name="Canessa P."/>
            <person name="Larrondo L.F."/>
            <person name="Schmoll M."/>
            <person name="Druzhinina I.S."/>
            <person name="Kubicek C.P."/>
            <person name="Gaskell J.A."/>
            <person name="Kersten P."/>
            <person name="St John F."/>
            <person name="Glasner J."/>
            <person name="Sabat G."/>
            <person name="Splinter BonDurant S."/>
            <person name="Syed K."/>
            <person name="Yadav J."/>
            <person name="Mgbeahuruike A.C."/>
            <person name="Kovalchuk A."/>
            <person name="Asiegbu F.O."/>
            <person name="Lackner G."/>
            <person name="Hoffmeister D."/>
            <person name="Rencoret J."/>
            <person name="Gutierrez A."/>
            <person name="Sun H."/>
            <person name="Lindquist E."/>
            <person name="Barry K."/>
            <person name="Riley R."/>
            <person name="Grigoriev I.V."/>
            <person name="Henrissat B."/>
            <person name="Kues U."/>
            <person name="Berka R.M."/>
            <person name="Martinez A.T."/>
            <person name="Covert S.F."/>
            <person name="Blanchette R.A."/>
            <person name="Cullen D."/>
        </authorList>
    </citation>
    <scope>NUCLEOTIDE SEQUENCE [LARGE SCALE GENOMIC DNA]</scope>
    <source>
        <strain evidence="4 5">11061_1 CR5-6</strain>
    </source>
</reference>
<feature type="compositionally biased region" description="Acidic residues" evidence="2">
    <location>
        <begin position="256"/>
        <end position="270"/>
    </location>
</feature>
<dbReference type="PROSITE" id="PS50089">
    <property type="entry name" value="ZF_RING_2"/>
    <property type="match status" value="1"/>
</dbReference>
<dbReference type="PANTHER" id="PTHR13459:SF1">
    <property type="entry name" value="E3 UBIQUITIN-PROTEIN LIGASE RNF220 ISOFORM X1"/>
    <property type="match status" value="1"/>
</dbReference>
<dbReference type="STRING" id="745531.A0A0C3S848"/>
<dbReference type="EMBL" id="KN840438">
    <property type="protein sequence ID" value="KIP12791.1"/>
    <property type="molecule type" value="Genomic_DNA"/>
</dbReference>
<feature type="domain" description="RING-type" evidence="3">
    <location>
        <begin position="369"/>
        <end position="408"/>
    </location>
</feature>
<evidence type="ECO:0000313" key="4">
    <source>
        <dbReference type="EMBL" id="KIP12791.1"/>
    </source>
</evidence>
<feature type="region of interest" description="Disordered" evidence="2">
    <location>
        <begin position="104"/>
        <end position="133"/>
    </location>
</feature>
<evidence type="ECO:0000313" key="5">
    <source>
        <dbReference type="Proteomes" id="UP000053257"/>
    </source>
</evidence>
<proteinExistence type="predicted"/>
<dbReference type="HOGENOM" id="CLU_045004_0_0_1"/>